<dbReference type="InterPro" id="IPR038056">
    <property type="entry name" value="YjbR-like_sf"/>
</dbReference>
<evidence type="ECO:0000313" key="1">
    <source>
        <dbReference type="EMBL" id="TLP35168.1"/>
    </source>
</evidence>
<dbReference type="OrthoDB" id="9804614at2"/>
<dbReference type="InterPro" id="IPR007351">
    <property type="entry name" value="YjbR"/>
</dbReference>
<dbReference type="EMBL" id="VANU01000011">
    <property type="protein sequence ID" value="TLP35168.1"/>
    <property type="molecule type" value="Genomic_DNA"/>
</dbReference>
<dbReference type="RefSeq" id="WP_138153899.1">
    <property type="nucleotide sequence ID" value="NZ_VANU01000011.1"/>
</dbReference>
<reference evidence="1 2" key="1">
    <citation type="submission" date="2019-05" db="EMBL/GenBank/DDBJ databases">
        <title>Arcobacter sp. nov., isolated from sea sediment.</title>
        <authorList>
            <person name="Kim W."/>
        </authorList>
    </citation>
    <scope>NUCLEOTIDE SEQUENCE [LARGE SCALE GENOMIC DNA]</scope>
    <source>
        <strain evidence="1 2">CAU 1517</strain>
    </source>
</reference>
<organism evidence="1 2">
    <name type="scientific">Arcobacter arenosus</name>
    <dbReference type="NCBI Taxonomy" id="2576037"/>
    <lineage>
        <taxon>Bacteria</taxon>
        <taxon>Pseudomonadati</taxon>
        <taxon>Campylobacterota</taxon>
        <taxon>Epsilonproteobacteria</taxon>
        <taxon>Campylobacterales</taxon>
        <taxon>Arcobacteraceae</taxon>
        <taxon>Arcobacter</taxon>
    </lineage>
</organism>
<proteinExistence type="predicted"/>
<name>A0A5R8XXT0_9BACT</name>
<dbReference type="SUPFAM" id="SSF142906">
    <property type="entry name" value="YjbR-like"/>
    <property type="match status" value="1"/>
</dbReference>
<comment type="caution">
    <text evidence="1">The sequence shown here is derived from an EMBL/GenBank/DDBJ whole genome shotgun (WGS) entry which is preliminary data.</text>
</comment>
<keyword evidence="2" id="KW-1185">Reference proteome</keyword>
<accession>A0A5R8XXT0</accession>
<dbReference type="Pfam" id="PF04237">
    <property type="entry name" value="YjbR"/>
    <property type="match status" value="1"/>
</dbReference>
<dbReference type="Proteomes" id="UP000308901">
    <property type="component" value="Unassembled WGS sequence"/>
</dbReference>
<dbReference type="Gene3D" id="3.90.1150.30">
    <property type="match status" value="1"/>
</dbReference>
<evidence type="ECO:0000313" key="2">
    <source>
        <dbReference type="Proteomes" id="UP000308901"/>
    </source>
</evidence>
<dbReference type="PANTHER" id="PTHR35145:SF1">
    <property type="entry name" value="CYTOPLASMIC PROTEIN"/>
    <property type="match status" value="1"/>
</dbReference>
<gene>
    <name evidence="1" type="ORF">FDK22_15475</name>
</gene>
<dbReference type="GO" id="GO:0003677">
    <property type="term" value="F:DNA binding"/>
    <property type="evidence" value="ECO:0007669"/>
    <property type="project" value="UniProtKB-KW"/>
</dbReference>
<dbReference type="AlphaFoldDB" id="A0A5R8XXT0"/>
<sequence length="118" mass="13578">MNLEQIESIFMAKQGATKDFPFGDDTIVFKVMDKMFGLISLKKTPLNINLKCDPNDAIAYRDIYGCVNPGYHMNKKHWNTITLDGTMKEDIVKDMVNESYDLIVSKLTKKQKEKLLLK</sequence>
<protein>
    <submittedName>
        <fullName evidence="1">MmcQ/YjbR family DNA-binding protein</fullName>
    </submittedName>
</protein>
<keyword evidence="1" id="KW-0238">DNA-binding</keyword>
<dbReference type="PANTHER" id="PTHR35145">
    <property type="entry name" value="CYTOPLASMIC PROTEIN-RELATED"/>
    <property type="match status" value="1"/>
</dbReference>
<dbReference type="InterPro" id="IPR058532">
    <property type="entry name" value="YjbR/MT2646/Rv2570-like"/>
</dbReference>